<sequence length="402" mass="46088">MESLIDRLSQIRDVKKRRTFLKNKGLSEPEIERLLEEVHLRVKGKKKFPRAHQMKFNRDGLAQASSKYVAEYRTWKMRQQLGEVHKSLDVGGGIGGDTIAMALRWKVLSVERNVVTMEMLKHNVQVYNVVKNVDFILGDILQLLDDIEFQKKLEDLDCIFFDPSRRSEGKRTVKIEEYEPPLSLVEKLKDVSQNICVKIAPGVDLSRIKYDCDIEVISYKGEVKEVVLWFGKFKTSNEKKVILATKLPEKITWIQKSKRYNVPVSEPRDFIYEPDPAFIKAHLIGDIAEKYNLSQLHKKVAYLTGSVFIDMPILKCYHVLTYGSLDYSSINKKLSTLNIGPVDLKARGISVDLKSIHKSIRGNGRKKGLLILTKVLNKPSAIICEYTIKNTKLKKGRGKKKV</sequence>
<dbReference type="Gene3D" id="3.40.50.150">
    <property type="entry name" value="Vaccinia Virus protein VP39"/>
    <property type="match status" value="1"/>
</dbReference>
<dbReference type="EMBL" id="LAZR01006134">
    <property type="protein sequence ID" value="KKM94486.1"/>
    <property type="molecule type" value="Genomic_DNA"/>
</dbReference>
<dbReference type="GO" id="GO:0008168">
    <property type="term" value="F:methyltransferase activity"/>
    <property type="evidence" value="ECO:0007669"/>
    <property type="project" value="InterPro"/>
</dbReference>
<dbReference type="PANTHER" id="PTHR14741">
    <property type="entry name" value="S-ADENOSYLMETHIONINE-DEPENDENT METHYLTRANSFERASE RELATED"/>
    <property type="match status" value="1"/>
</dbReference>
<dbReference type="InterPro" id="IPR041497">
    <property type="entry name" value="Thump-like"/>
</dbReference>
<dbReference type="InterPro" id="IPR019012">
    <property type="entry name" value="RNA_cap_Gua-N2-MeTrfase"/>
</dbReference>
<evidence type="ECO:0000259" key="1">
    <source>
        <dbReference type="Pfam" id="PF18096"/>
    </source>
</evidence>
<dbReference type="PANTHER" id="PTHR14741:SF32">
    <property type="entry name" value="TRIMETHYLGUANOSINE SYNTHASE"/>
    <property type="match status" value="1"/>
</dbReference>
<accession>A0A0F9M539</accession>
<dbReference type="Pfam" id="PF18096">
    <property type="entry name" value="Thump_like"/>
    <property type="match status" value="1"/>
</dbReference>
<protein>
    <recommendedName>
        <fullName evidence="1">THUMP-like domain-containing protein</fullName>
    </recommendedName>
</protein>
<proteinExistence type="predicted"/>
<reference evidence="2" key="1">
    <citation type="journal article" date="2015" name="Nature">
        <title>Complex archaea that bridge the gap between prokaryotes and eukaryotes.</title>
        <authorList>
            <person name="Spang A."/>
            <person name="Saw J.H."/>
            <person name="Jorgensen S.L."/>
            <person name="Zaremba-Niedzwiedzka K."/>
            <person name="Martijn J."/>
            <person name="Lind A.E."/>
            <person name="van Eijk R."/>
            <person name="Schleper C."/>
            <person name="Guy L."/>
            <person name="Ettema T.J."/>
        </authorList>
    </citation>
    <scope>NUCLEOTIDE SEQUENCE</scope>
</reference>
<gene>
    <name evidence="2" type="ORF">LCGC14_1197910</name>
</gene>
<comment type="caution">
    <text evidence="2">The sequence shown here is derived from an EMBL/GenBank/DDBJ whole genome shotgun (WGS) entry which is preliminary data.</text>
</comment>
<organism evidence="2">
    <name type="scientific">marine sediment metagenome</name>
    <dbReference type="NCBI Taxonomy" id="412755"/>
    <lineage>
        <taxon>unclassified sequences</taxon>
        <taxon>metagenomes</taxon>
        <taxon>ecological metagenomes</taxon>
    </lineage>
</organism>
<dbReference type="GO" id="GO:0036261">
    <property type="term" value="P:7-methylguanosine cap hypermethylation"/>
    <property type="evidence" value="ECO:0007669"/>
    <property type="project" value="InterPro"/>
</dbReference>
<dbReference type="CDD" id="cd02440">
    <property type="entry name" value="AdoMet_MTases"/>
    <property type="match status" value="1"/>
</dbReference>
<dbReference type="InterPro" id="IPR029063">
    <property type="entry name" value="SAM-dependent_MTases_sf"/>
</dbReference>
<dbReference type="SUPFAM" id="SSF53335">
    <property type="entry name" value="S-adenosyl-L-methionine-dependent methyltransferases"/>
    <property type="match status" value="1"/>
</dbReference>
<feature type="domain" description="THUMP-like" evidence="1">
    <location>
        <begin position="315"/>
        <end position="385"/>
    </location>
</feature>
<evidence type="ECO:0000313" key="2">
    <source>
        <dbReference type="EMBL" id="KKM94486.1"/>
    </source>
</evidence>
<dbReference type="Pfam" id="PF09445">
    <property type="entry name" value="Methyltransf_15"/>
    <property type="match status" value="1"/>
</dbReference>
<dbReference type="AlphaFoldDB" id="A0A0F9M539"/>
<name>A0A0F9M539_9ZZZZ</name>